<accession>A0ABZ1STP6</accession>
<dbReference type="Pfam" id="PF00553">
    <property type="entry name" value="CBM_2"/>
    <property type="match status" value="1"/>
</dbReference>
<dbReference type="PROSITE" id="PS51173">
    <property type="entry name" value="CBM2"/>
    <property type="match status" value="1"/>
</dbReference>
<dbReference type="RefSeq" id="WP_328709824.1">
    <property type="nucleotide sequence ID" value="NZ_CP108085.1"/>
</dbReference>
<dbReference type="InterPro" id="IPR001919">
    <property type="entry name" value="CBD2"/>
</dbReference>
<name>A0ABZ1STP6_9ACTN</name>
<keyword evidence="3" id="KW-1185">Reference proteome</keyword>
<gene>
    <name evidence="2" type="ORF">OG913_04740</name>
</gene>
<organism evidence="2 3">
    <name type="scientific">Microbispora hainanensis</name>
    <dbReference type="NCBI Taxonomy" id="568844"/>
    <lineage>
        <taxon>Bacteria</taxon>
        <taxon>Bacillati</taxon>
        <taxon>Actinomycetota</taxon>
        <taxon>Actinomycetes</taxon>
        <taxon>Streptosporangiales</taxon>
        <taxon>Streptosporangiaceae</taxon>
        <taxon>Microbispora</taxon>
    </lineage>
</organism>
<sequence length="102" mass="10503">MTYKTNDWGSGFTADVTIANGTSSALNGWTLVFDFAGNQKITNAWNGTATQSGTRVTVQNASWNGAIPANGGTASFGFQASYSGSNAAPGTFTLNGAPCVRR</sequence>
<evidence type="ECO:0000313" key="3">
    <source>
        <dbReference type="Proteomes" id="UP001432011"/>
    </source>
</evidence>
<dbReference type="SUPFAM" id="SSF49384">
    <property type="entry name" value="Carbohydrate-binding domain"/>
    <property type="match status" value="1"/>
</dbReference>
<protein>
    <submittedName>
        <fullName evidence="2">Cellulose-binding domain-containing protein</fullName>
    </submittedName>
</protein>
<reference evidence="2" key="1">
    <citation type="submission" date="2022-10" db="EMBL/GenBank/DDBJ databases">
        <title>The complete genomes of actinobacterial strains from the NBC collection.</title>
        <authorList>
            <person name="Joergensen T.S."/>
            <person name="Alvarez Arevalo M."/>
            <person name="Sterndorff E.B."/>
            <person name="Faurdal D."/>
            <person name="Vuksanovic O."/>
            <person name="Mourched A.-S."/>
            <person name="Charusanti P."/>
            <person name="Shaw S."/>
            <person name="Blin K."/>
            <person name="Weber T."/>
        </authorList>
    </citation>
    <scope>NUCLEOTIDE SEQUENCE</scope>
    <source>
        <strain evidence="2">NBC_00254</strain>
    </source>
</reference>
<evidence type="ECO:0000259" key="1">
    <source>
        <dbReference type="PROSITE" id="PS51173"/>
    </source>
</evidence>
<dbReference type="SMART" id="SM00637">
    <property type="entry name" value="CBD_II"/>
    <property type="match status" value="1"/>
</dbReference>
<evidence type="ECO:0000313" key="2">
    <source>
        <dbReference type="EMBL" id="WUP76334.1"/>
    </source>
</evidence>
<dbReference type="Proteomes" id="UP001432011">
    <property type="component" value="Chromosome"/>
</dbReference>
<dbReference type="Gene3D" id="2.60.40.290">
    <property type="match status" value="1"/>
</dbReference>
<dbReference type="EMBL" id="CP108085">
    <property type="protein sequence ID" value="WUP76334.1"/>
    <property type="molecule type" value="Genomic_DNA"/>
</dbReference>
<dbReference type="InterPro" id="IPR012291">
    <property type="entry name" value="CBM2_carb-bd_dom_sf"/>
</dbReference>
<proteinExistence type="predicted"/>
<dbReference type="InterPro" id="IPR008965">
    <property type="entry name" value="CBM2/CBM3_carb-bd_dom_sf"/>
</dbReference>
<feature type="domain" description="CBM2" evidence="1">
    <location>
        <begin position="1"/>
        <end position="102"/>
    </location>
</feature>